<comment type="caution">
    <text evidence="2">The sequence shown here is derived from an EMBL/GenBank/DDBJ whole genome shotgun (WGS) entry which is preliminary data.</text>
</comment>
<organism evidence="2 3">
    <name type="scientific">Rhizopogon vesiculosus</name>
    <dbReference type="NCBI Taxonomy" id="180088"/>
    <lineage>
        <taxon>Eukaryota</taxon>
        <taxon>Fungi</taxon>
        <taxon>Dikarya</taxon>
        <taxon>Basidiomycota</taxon>
        <taxon>Agaricomycotina</taxon>
        <taxon>Agaricomycetes</taxon>
        <taxon>Agaricomycetidae</taxon>
        <taxon>Boletales</taxon>
        <taxon>Suillineae</taxon>
        <taxon>Rhizopogonaceae</taxon>
        <taxon>Rhizopogon</taxon>
    </lineage>
</organism>
<accession>A0A1J8QWZ2</accession>
<reference evidence="2 3" key="1">
    <citation type="submission" date="2016-03" db="EMBL/GenBank/DDBJ databases">
        <title>Comparative genomics of the ectomycorrhizal sister species Rhizopogon vinicolor and Rhizopogon vesiculosus (Basidiomycota: Boletales) reveals a divergence of the mating type B locus.</title>
        <authorList>
            <person name="Mujic A.B."/>
            <person name="Kuo A."/>
            <person name="Tritt A."/>
            <person name="Lipzen A."/>
            <person name="Chen C."/>
            <person name="Johnson J."/>
            <person name="Sharma A."/>
            <person name="Barry K."/>
            <person name="Grigoriev I.V."/>
            <person name="Spatafora J.W."/>
        </authorList>
    </citation>
    <scope>NUCLEOTIDE SEQUENCE [LARGE SCALE GENOMIC DNA]</scope>
    <source>
        <strain evidence="2 3">AM-OR11-056</strain>
    </source>
</reference>
<feature type="compositionally biased region" description="Basic and acidic residues" evidence="1">
    <location>
        <begin position="96"/>
        <end position="105"/>
    </location>
</feature>
<name>A0A1J8QWZ2_9AGAM</name>
<gene>
    <name evidence="2" type="ORF">AZE42_08948</name>
</gene>
<dbReference type="EMBL" id="LVVM01001709">
    <property type="protein sequence ID" value="OJA17976.1"/>
    <property type="molecule type" value="Genomic_DNA"/>
</dbReference>
<keyword evidence="3" id="KW-1185">Reference proteome</keyword>
<evidence type="ECO:0000313" key="3">
    <source>
        <dbReference type="Proteomes" id="UP000183567"/>
    </source>
</evidence>
<proteinExistence type="predicted"/>
<sequence>MKPFYEELENFAADPKQVVPAILSTPGCPPFPPGEWLNIVKWKYVDLAKDRARFDRPEEGNGTLTYLLIPCPSLRSNESVELTSKHDVGQRLGRGNAEEASRVRR</sequence>
<dbReference type="Proteomes" id="UP000183567">
    <property type="component" value="Unassembled WGS sequence"/>
</dbReference>
<feature type="region of interest" description="Disordered" evidence="1">
    <location>
        <begin position="79"/>
        <end position="105"/>
    </location>
</feature>
<dbReference type="STRING" id="180088.A0A1J8QWZ2"/>
<evidence type="ECO:0000256" key="1">
    <source>
        <dbReference type="SAM" id="MobiDB-lite"/>
    </source>
</evidence>
<dbReference type="AlphaFoldDB" id="A0A1J8QWZ2"/>
<evidence type="ECO:0000313" key="2">
    <source>
        <dbReference type="EMBL" id="OJA17976.1"/>
    </source>
</evidence>
<dbReference type="OrthoDB" id="2355984at2759"/>
<protein>
    <submittedName>
        <fullName evidence="2">Uncharacterized protein</fullName>
    </submittedName>
</protein>